<dbReference type="RefSeq" id="WP_023931552.1">
    <property type="nucleotide sequence ID" value="NZ_DF196810.1"/>
</dbReference>
<evidence type="ECO:0000313" key="1">
    <source>
        <dbReference type="EMBL" id="GAD28972.1"/>
    </source>
</evidence>
<dbReference type="HOGENOM" id="CLU_578404_0_0_6"/>
<dbReference type="Proteomes" id="UP000030675">
    <property type="component" value="Unassembled WGS sequence"/>
</dbReference>
<name>X0NLX0_PHOLE</name>
<evidence type="ECO:0000313" key="2">
    <source>
        <dbReference type="Proteomes" id="UP000030675"/>
    </source>
</evidence>
<accession>X0NLX0</accession>
<sequence>MNIDDVRFKIEKSVNIEESVNLAFLYAALASNGKDNIYSAIDLENTIVRKYKKLTPDINIPVDFNENTLHVMSEVYLSGGHTRLCERLAKMDILSPDLLITRDSNKSAIGRVSNYFDNVFITELEEIEDRISYFINIISCYKRIVMHIHPDDIEFVIALGRVKYENVSNLDIYFVNHSDHVFSFGKSLPKVIFQISSRGYEIQEVNNETCYHSSFLGIPLDFKEKPSIEEESKNYIMAGSSYKMKPNHKYSAPKIVDFILSKDKKNIFYVVGARKSDYWWWLIKFKYRHRLIILPSLTYDEYLRVVKLCDTCIDSVPVIGGTAFVEMYLNGLKPKGVFTGICGYTPLDLVKVKSNEELISNNYNDFDILYSEVVNVHDLINVKSRYQDAMSGIYHELPLSLNLYKNELNALVEGKSELSFKLLKIICNLKCFTFYDKVMLLFHKFYVFSFIKNKLFNMINKYT</sequence>
<proteinExistence type="predicted"/>
<protein>
    <submittedName>
        <fullName evidence="1">Uncharacterized protein</fullName>
    </submittedName>
</protein>
<organism evidence="1 2">
    <name type="scientific">Photobacterium leiognathi lrivu.4.1</name>
    <dbReference type="NCBI Taxonomy" id="1248232"/>
    <lineage>
        <taxon>Bacteria</taxon>
        <taxon>Pseudomonadati</taxon>
        <taxon>Pseudomonadota</taxon>
        <taxon>Gammaproteobacteria</taxon>
        <taxon>Vibrionales</taxon>
        <taxon>Vibrionaceae</taxon>
        <taxon>Photobacterium</taxon>
    </lineage>
</organism>
<dbReference type="EMBL" id="DF196810">
    <property type="protein sequence ID" value="GAD28972.1"/>
    <property type="molecule type" value="Genomic_DNA"/>
</dbReference>
<reference evidence="2" key="1">
    <citation type="submission" date="2012-12" db="EMBL/GenBank/DDBJ databases">
        <title>Genome Sequence of Photobacterium leiognathi lrivu.4.1.</title>
        <authorList>
            <person name="Urbanczyk H."/>
            <person name="Ogura Y."/>
            <person name="Hayashi T."/>
            <person name="Dunlap P.V."/>
        </authorList>
    </citation>
    <scope>NUCLEOTIDE SEQUENCE [LARGE SCALE GENOMIC DNA]</scope>
    <source>
        <strain evidence="2">lrivu.4.1</strain>
    </source>
</reference>
<dbReference type="AlphaFoldDB" id="X0NLX0"/>
<gene>
    <name evidence="1" type="ORF">PLEI_0616</name>
</gene>